<accession>A0A6L2PNV2</accession>
<comment type="caution">
    <text evidence="2">The sequence shown here is derived from an EMBL/GenBank/DDBJ whole genome shotgun (WGS) entry which is preliminary data.</text>
</comment>
<feature type="transmembrane region" description="Helical" evidence="1">
    <location>
        <begin position="35"/>
        <end position="54"/>
    </location>
</feature>
<evidence type="ECO:0000313" key="3">
    <source>
        <dbReference type="Proteomes" id="UP000502823"/>
    </source>
</evidence>
<keyword evidence="1" id="KW-1133">Transmembrane helix</keyword>
<name>A0A6L2PNV2_COPFO</name>
<keyword evidence="1" id="KW-0472">Membrane</keyword>
<dbReference type="AlphaFoldDB" id="A0A6L2PNV2"/>
<keyword evidence="3" id="KW-1185">Reference proteome</keyword>
<reference evidence="3" key="1">
    <citation type="submission" date="2020-01" db="EMBL/GenBank/DDBJ databases">
        <title>Draft genome sequence of the Termite Coptotermes fromosanus.</title>
        <authorList>
            <person name="Itakura S."/>
            <person name="Yosikawa Y."/>
            <person name="Umezawa K."/>
        </authorList>
    </citation>
    <scope>NUCLEOTIDE SEQUENCE [LARGE SCALE GENOMIC DNA]</scope>
</reference>
<evidence type="ECO:0000256" key="1">
    <source>
        <dbReference type="SAM" id="Phobius"/>
    </source>
</evidence>
<dbReference type="Proteomes" id="UP000502823">
    <property type="component" value="Unassembled WGS sequence"/>
</dbReference>
<keyword evidence="1" id="KW-0812">Transmembrane</keyword>
<organism evidence="2 3">
    <name type="scientific">Coptotermes formosanus</name>
    <name type="common">Formosan subterranean termite</name>
    <dbReference type="NCBI Taxonomy" id="36987"/>
    <lineage>
        <taxon>Eukaryota</taxon>
        <taxon>Metazoa</taxon>
        <taxon>Ecdysozoa</taxon>
        <taxon>Arthropoda</taxon>
        <taxon>Hexapoda</taxon>
        <taxon>Insecta</taxon>
        <taxon>Pterygota</taxon>
        <taxon>Neoptera</taxon>
        <taxon>Polyneoptera</taxon>
        <taxon>Dictyoptera</taxon>
        <taxon>Blattodea</taxon>
        <taxon>Blattoidea</taxon>
        <taxon>Termitoidae</taxon>
        <taxon>Rhinotermitidae</taxon>
        <taxon>Coptotermes</taxon>
    </lineage>
</organism>
<proteinExistence type="predicted"/>
<protein>
    <submittedName>
        <fullName evidence="2">Uncharacterized protein</fullName>
    </submittedName>
</protein>
<dbReference type="EMBL" id="BLKM01007982">
    <property type="protein sequence ID" value="GFG32125.1"/>
    <property type="molecule type" value="Genomic_DNA"/>
</dbReference>
<gene>
    <name evidence="2" type="ORF">Cfor_12279</name>
</gene>
<dbReference type="InParanoid" id="A0A6L2PNV2"/>
<evidence type="ECO:0000313" key="2">
    <source>
        <dbReference type="EMBL" id="GFG32125.1"/>
    </source>
</evidence>
<sequence>MYFYVPYACVADLKLRGGNPNDKSLDLLSVGSNSATISLSAVPLLVAPLVYIMWHKTWTIIQPMQSKTRTSS</sequence>